<dbReference type="Gene3D" id="2.120.10.30">
    <property type="entry name" value="TolB, C-terminal domain"/>
    <property type="match status" value="1"/>
</dbReference>
<dbReference type="InterPro" id="IPR013658">
    <property type="entry name" value="SGL"/>
</dbReference>
<keyword evidence="3" id="KW-1185">Reference proteome</keyword>
<dbReference type="EMBL" id="JAPDRL010000143">
    <property type="protein sequence ID" value="KAJ9655968.1"/>
    <property type="molecule type" value="Genomic_DNA"/>
</dbReference>
<name>A0ABQ9NJR4_9PEZI</name>
<dbReference type="InterPro" id="IPR052988">
    <property type="entry name" value="Oryzine_lactonohydrolase"/>
</dbReference>
<dbReference type="PANTHER" id="PTHR47064">
    <property type="entry name" value="PUTATIVE (AFU_ORTHOLOGUE AFUA_1G08990)-RELATED"/>
    <property type="match status" value="1"/>
</dbReference>
<dbReference type="Proteomes" id="UP001172684">
    <property type="component" value="Unassembled WGS sequence"/>
</dbReference>
<dbReference type="InterPro" id="IPR011042">
    <property type="entry name" value="6-blade_b-propeller_TolB-like"/>
</dbReference>
<evidence type="ECO:0000313" key="3">
    <source>
        <dbReference type="Proteomes" id="UP001172684"/>
    </source>
</evidence>
<organism evidence="2 3">
    <name type="scientific">Coniosporium apollinis</name>
    <dbReference type="NCBI Taxonomy" id="61459"/>
    <lineage>
        <taxon>Eukaryota</taxon>
        <taxon>Fungi</taxon>
        <taxon>Dikarya</taxon>
        <taxon>Ascomycota</taxon>
        <taxon>Pezizomycotina</taxon>
        <taxon>Dothideomycetes</taxon>
        <taxon>Dothideomycetes incertae sedis</taxon>
        <taxon>Coniosporium</taxon>
    </lineage>
</organism>
<accession>A0ABQ9NJR4</accession>
<gene>
    <name evidence="2" type="ORF">H2201_008685</name>
</gene>
<protein>
    <recommendedName>
        <fullName evidence="1">SMP-30/Gluconolactonase/LRE-like region domain-containing protein</fullName>
    </recommendedName>
</protein>
<evidence type="ECO:0000313" key="2">
    <source>
        <dbReference type="EMBL" id="KAJ9655968.1"/>
    </source>
</evidence>
<reference evidence="2" key="1">
    <citation type="submission" date="2022-10" db="EMBL/GenBank/DDBJ databases">
        <title>Culturing micro-colonial fungi from biological soil crusts in the Mojave desert and describing Neophaeococcomyces mojavensis, and introducing the new genera and species Taxawa tesnikishii.</title>
        <authorList>
            <person name="Kurbessoian T."/>
            <person name="Stajich J.E."/>
        </authorList>
    </citation>
    <scope>NUCLEOTIDE SEQUENCE</scope>
    <source>
        <strain evidence="2">TK_1</strain>
    </source>
</reference>
<dbReference type="Pfam" id="PF08450">
    <property type="entry name" value="SGL"/>
    <property type="match status" value="1"/>
</dbReference>
<evidence type="ECO:0000259" key="1">
    <source>
        <dbReference type="Pfam" id="PF08450"/>
    </source>
</evidence>
<comment type="caution">
    <text evidence="2">The sequence shown here is derived from an EMBL/GenBank/DDBJ whole genome shotgun (WGS) entry which is preliminary data.</text>
</comment>
<dbReference type="PANTHER" id="PTHR47064:SF2">
    <property type="entry name" value="SMP-30_GLUCONOLACTONASE_LRE-LIKE REGION DOMAIN-CONTAINING PROTEIN-RELATED"/>
    <property type="match status" value="1"/>
</dbReference>
<sequence length="247" mass="27262">MSIGGREQRTGIATFNTTTNKTTTIVNNYYGFYFNCVNDLVVDSKGDIWFTDPMYSWFNALVDTPPQLPTALISSSSGSQTYRFRPSTGAVTVVDDSMVQPNGIAMPPDEKTLYIAESGAVSGTWDYNLTTIHGSRFNHTAKRGVYAFTINDAPNGSGRYLTNRHPIYLTQDRTPDGLKVAANGYVVTASGKGVNVVDPVGTLLVRIQTNFSVQNYVWTGREYDDLWIMGRGGVQRVQWNLTGQVLK</sequence>
<dbReference type="SUPFAM" id="SSF63829">
    <property type="entry name" value="Calcium-dependent phosphotriesterase"/>
    <property type="match status" value="1"/>
</dbReference>
<feature type="domain" description="SMP-30/Gluconolactonase/LRE-like region" evidence="1">
    <location>
        <begin position="9"/>
        <end position="228"/>
    </location>
</feature>
<proteinExistence type="predicted"/>